<dbReference type="InterPro" id="IPR001451">
    <property type="entry name" value="Hexapep"/>
</dbReference>
<keyword evidence="2" id="KW-1185">Reference proteome</keyword>
<dbReference type="PANTHER" id="PTHR13061:SF29">
    <property type="entry name" value="GAMMA CARBONIC ANHYDRASE-LIKE 1, MITOCHONDRIAL-RELATED"/>
    <property type="match status" value="1"/>
</dbReference>
<dbReference type="AlphaFoldDB" id="A0A2Z5UWI1"/>
<evidence type="ECO:0000313" key="2">
    <source>
        <dbReference type="Proteomes" id="UP000282483"/>
    </source>
</evidence>
<dbReference type="OrthoDB" id="9803036at2"/>
<dbReference type="GO" id="GO:0016740">
    <property type="term" value="F:transferase activity"/>
    <property type="evidence" value="ECO:0007669"/>
    <property type="project" value="UniProtKB-KW"/>
</dbReference>
<dbReference type="SUPFAM" id="SSF51161">
    <property type="entry name" value="Trimeric LpxA-like enzymes"/>
    <property type="match status" value="1"/>
</dbReference>
<accession>A0A2Z5UWI1</accession>
<dbReference type="InterPro" id="IPR047324">
    <property type="entry name" value="LbH_gamma_CA-like"/>
</dbReference>
<sequence length="182" mass="19767">MLYSFEERTPSLVGNHYFIAESADIIGSVIIHNNVIILSNAVIRADNDTIEIGENTNIQDGAVIHTDPGHPVTIGKNVTMGHNAMFHGRSIGENSVIAIGAVVLSNAVIGKNCMIGANALVLENQIIPDASLVIGTGKIKATLSEQQIKAMQQYSQHYLEKIHRFKQGLKVFDPTKESDHNN</sequence>
<organism evidence="1 2">
    <name type="scientific">Candidatus Rickettsiella viridis</name>
    <dbReference type="NCBI Taxonomy" id="676208"/>
    <lineage>
        <taxon>Bacteria</taxon>
        <taxon>Pseudomonadati</taxon>
        <taxon>Pseudomonadota</taxon>
        <taxon>Gammaproteobacteria</taxon>
        <taxon>Legionellales</taxon>
        <taxon>Coxiellaceae</taxon>
        <taxon>Rickettsiella</taxon>
    </lineage>
</organism>
<dbReference type="PANTHER" id="PTHR13061">
    <property type="entry name" value="DYNACTIN SUBUNIT P25"/>
    <property type="match status" value="1"/>
</dbReference>
<dbReference type="Gene3D" id="2.160.10.10">
    <property type="entry name" value="Hexapeptide repeat proteins"/>
    <property type="match status" value="1"/>
</dbReference>
<dbReference type="Proteomes" id="UP000282483">
    <property type="component" value="Chromosome"/>
</dbReference>
<evidence type="ECO:0000313" key="1">
    <source>
        <dbReference type="EMBL" id="BBB15391.1"/>
    </source>
</evidence>
<dbReference type="InterPro" id="IPR050484">
    <property type="entry name" value="Transf_Hexapept/Carb_Anhydrase"/>
</dbReference>
<dbReference type="InterPro" id="IPR011004">
    <property type="entry name" value="Trimer_LpxA-like_sf"/>
</dbReference>
<name>A0A2Z5UWI1_9COXI</name>
<keyword evidence="1" id="KW-0808">Transferase</keyword>
<protein>
    <submittedName>
        <fullName evidence="1">Bacterial transferase hexapeptide repeat protein</fullName>
    </submittedName>
</protein>
<dbReference type="CDD" id="cd04645">
    <property type="entry name" value="LbH_gamma_CA_like"/>
    <property type="match status" value="1"/>
</dbReference>
<dbReference type="Pfam" id="PF00132">
    <property type="entry name" value="Hexapep"/>
    <property type="match status" value="1"/>
</dbReference>
<dbReference type="RefSeq" id="WP_126322849.1">
    <property type="nucleotide sequence ID" value="NZ_AP018005.1"/>
</dbReference>
<dbReference type="EMBL" id="AP018005">
    <property type="protein sequence ID" value="BBB15391.1"/>
    <property type="molecule type" value="Genomic_DNA"/>
</dbReference>
<gene>
    <name evidence="1" type="primary">yrbF</name>
    <name evidence="1" type="ORF">RVIR1_09110</name>
</gene>
<dbReference type="KEGG" id="rvi:RVIR1_09110"/>
<proteinExistence type="predicted"/>
<reference evidence="1 2" key="1">
    <citation type="submission" date="2017-03" db="EMBL/GenBank/DDBJ databases">
        <title>The genome sequence of Candidatus Rickettsiella viridis.</title>
        <authorList>
            <person name="Nikoh N."/>
            <person name="Tsuchida T."/>
            <person name="Yamaguchi K."/>
            <person name="Maeda T."/>
            <person name="Shigenobu S."/>
            <person name="Fukatsu T."/>
        </authorList>
    </citation>
    <scope>NUCLEOTIDE SEQUENCE [LARGE SCALE GENOMIC DNA]</scope>
    <source>
        <strain evidence="1 2">Ap-RA04</strain>
    </source>
</reference>